<dbReference type="Proteomes" id="UP000887566">
    <property type="component" value="Unplaced"/>
</dbReference>
<sequence length="71" mass="7121">MALIRTALVVFIAFAALTYARPVLEEAGKAVDNAAEDTVEAVGDAGKATGNWIAGAAEDTVEAVADAGKAT</sequence>
<dbReference type="AlphaFoldDB" id="A0A914WUN2"/>
<proteinExistence type="predicted"/>
<evidence type="ECO:0000313" key="3">
    <source>
        <dbReference type="WBParaSite" id="PSAMB.scaffold5311size12059.g26323.t1"/>
    </source>
</evidence>
<dbReference type="WBParaSite" id="PSAMB.scaffold5311size12059.g26323.t1">
    <property type="protein sequence ID" value="PSAMB.scaffold5311size12059.g26323.t1"/>
    <property type="gene ID" value="PSAMB.scaffold5311size12059.g26323"/>
</dbReference>
<evidence type="ECO:0000313" key="2">
    <source>
        <dbReference type="Proteomes" id="UP000887566"/>
    </source>
</evidence>
<protein>
    <submittedName>
        <fullName evidence="3">Uncharacterized protein</fullName>
    </submittedName>
</protein>
<feature type="chain" id="PRO_5036695950" evidence="1">
    <location>
        <begin position="21"/>
        <end position="71"/>
    </location>
</feature>
<accession>A0A914WUN2</accession>
<evidence type="ECO:0000256" key="1">
    <source>
        <dbReference type="SAM" id="SignalP"/>
    </source>
</evidence>
<keyword evidence="1" id="KW-0732">Signal</keyword>
<keyword evidence="2" id="KW-1185">Reference proteome</keyword>
<name>A0A914WUN2_9BILA</name>
<feature type="signal peptide" evidence="1">
    <location>
        <begin position="1"/>
        <end position="20"/>
    </location>
</feature>
<organism evidence="2 3">
    <name type="scientific">Plectus sambesii</name>
    <dbReference type="NCBI Taxonomy" id="2011161"/>
    <lineage>
        <taxon>Eukaryota</taxon>
        <taxon>Metazoa</taxon>
        <taxon>Ecdysozoa</taxon>
        <taxon>Nematoda</taxon>
        <taxon>Chromadorea</taxon>
        <taxon>Plectida</taxon>
        <taxon>Plectina</taxon>
        <taxon>Plectoidea</taxon>
        <taxon>Plectidae</taxon>
        <taxon>Plectus</taxon>
    </lineage>
</organism>
<reference evidence="3" key="1">
    <citation type="submission" date="2022-11" db="UniProtKB">
        <authorList>
            <consortium name="WormBaseParasite"/>
        </authorList>
    </citation>
    <scope>IDENTIFICATION</scope>
</reference>